<comment type="catalytic activity">
    <reaction evidence="9">
        <text>[phosphate](n) + ATP = [phosphate](n+1) + ADP</text>
        <dbReference type="Rhea" id="RHEA:19573"/>
        <dbReference type="Rhea" id="RHEA-COMP:9859"/>
        <dbReference type="Rhea" id="RHEA-COMP:14280"/>
        <dbReference type="ChEBI" id="CHEBI:16838"/>
        <dbReference type="ChEBI" id="CHEBI:30616"/>
        <dbReference type="ChEBI" id="CHEBI:456216"/>
        <dbReference type="EC" id="2.7.4.1"/>
    </reaction>
    <physiologicalReaction direction="left-to-right" evidence="9">
        <dbReference type="Rhea" id="RHEA:19574"/>
    </physiologicalReaction>
</comment>
<keyword evidence="7 17" id="KW-1133">Transmembrane helix</keyword>
<organism evidence="19 20">
    <name type="scientific">Allomyces macrogynus (strain ATCC 38327)</name>
    <name type="common">Allomyces javanicus var. macrogynus</name>
    <dbReference type="NCBI Taxonomy" id="578462"/>
    <lineage>
        <taxon>Eukaryota</taxon>
        <taxon>Fungi</taxon>
        <taxon>Fungi incertae sedis</taxon>
        <taxon>Blastocladiomycota</taxon>
        <taxon>Blastocladiomycetes</taxon>
        <taxon>Blastocladiales</taxon>
        <taxon>Blastocladiaceae</taxon>
        <taxon>Allomyces</taxon>
    </lineage>
</organism>
<dbReference type="GO" id="GO:0000329">
    <property type="term" value="C:fungal-type vacuole membrane"/>
    <property type="evidence" value="ECO:0007669"/>
    <property type="project" value="TreeGrafter"/>
</dbReference>
<reference evidence="20" key="2">
    <citation type="submission" date="2009-11" db="EMBL/GenBank/DDBJ databases">
        <title>The Genome Sequence of Allomyces macrogynus strain ATCC 38327.</title>
        <authorList>
            <consortium name="The Broad Institute Genome Sequencing Platform"/>
            <person name="Russ C."/>
            <person name="Cuomo C."/>
            <person name="Shea T."/>
            <person name="Young S.K."/>
            <person name="Zeng Q."/>
            <person name="Koehrsen M."/>
            <person name="Haas B."/>
            <person name="Borodovsky M."/>
            <person name="Guigo R."/>
            <person name="Alvarado L."/>
            <person name="Berlin A."/>
            <person name="Borenstein D."/>
            <person name="Chen Z."/>
            <person name="Engels R."/>
            <person name="Freedman E."/>
            <person name="Gellesch M."/>
            <person name="Goldberg J."/>
            <person name="Griggs A."/>
            <person name="Gujja S."/>
            <person name="Heiman D."/>
            <person name="Hepburn T."/>
            <person name="Howarth C."/>
            <person name="Jen D."/>
            <person name="Larson L."/>
            <person name="Lewis B."/>
            <person name="Mehta T."/>
            <person name="Park D."/>
            <person name="Pearson M."/>
            <person name="Roberts A."/>
            <person name="Saif S."/>
            <person name="Shenoy N."/>
            <person name="Sisk P."/>
            <person name="Stolte C."/>
            <person name="Sykes S."/>
            <person name="Walk T."/>
            <person name="White J."/>
            <person name="Yandava C."/>
            <person name="Burger G."/>
            <person name="Gray M.W."/>
            <person name="Holland P.W.H."/>
            <person name="King N."/>
            <person name="Lang F.B.F."/>
            <person name="Roger A.J."/>
            <person name="Ruiz-Trillo I."/>
            <person name="Lander E."/>
            <person name="Nusbaum C."/>
        </authorList>
    </citation>
    <scope>NUCLEOTIDE SEQUENCE [LARGE SCALE GENOMIC DNA]</scope>
    <source>
        <strain evidence="20">ATCC 38327</strain>
    </source>
</reference>
<dbReference type="GO" id="GO:0033254">
    <property type="term" value="C:vacuolar transporter chaperone complex"/>
    <property type="evidence" value="ECO:0007669"/>
    <property type="project" value="TreeGrafter"/>
</dbReference>
<dbReference type="GO" id="GO:0006799">
    <property type="term" value="P:polyphosphate biosynthetic process"/>
    <property type="evidence" value="ECO:0007669"/>
    <property type="project" value="UniProtKB-ARBA"/>
</dbReference>
<dbReference type="FunFam" id="3.20.100.30:FF:000001">
    <property type="entry name" value="Vacuolar transporter chaperone 4"/>
    <property type="match status" value="1"/>
</dbReference>
<dbReference type="EMBL" id="GG745350">
    <property type="protein sequence ID" value="KNE66513.1"/>
    <property type="molecule type" value="Genomic_DNA"/>
</dbReference>
<protein>
    <recommendedName>
        <fullName evidence="11">Vacuolar transporter chaperone complex subunit 4</fullName>
        <ecNumber evidence="3">2.7.4.1</ecNumber>
    </recommendedName>
    <alternativeName>
        <fullName evidence="13">Polyphosphate kinase</fullName>
    </alternativeName>
    <alternativeName>
        <fullName evidence="12">SPX-dependent polyphosphate polymerase VTC subunit 4</fullName>
    </alternativeName>
    <alternativeName>
        <fullName evidence="14">Vacuolar membrane polyphosphate polymerase catalytic subunit</fullName>
    </alternativeName>
</protein>
<evidence type="ECO:0000256" key="12">
    <source>
        <dbReference type="ARBA" id="ARBA00075894"/>
    </source>
</evidence>
<evidence type="ECO:0000256" key="14">
    <source>
        <dbReference type="ARBA" id="ARBA00081313"/>
    </source>
</evidence>
<feature type="transmembrane region" description="Helical" evidence="17">
    <location>
        <begin position="689"/>
        <end position="710"/>
    </location>
</feature>
<dbReference type="PANTHER" id="PTHR46140">
    <property type="entry name" value="VACUOLAR TRANSPORTER CHAPERONE 1-RELATED"/>
    <property type="match status" value="1"/>
</dbReference>
<keyword evidence="8 17" id="KW-0472">Membrane</keyword>
<evidence type="ECO:0000256" key="2">
    <source>
        <dbReference type="ARBA" id="ARBA00004128"/>
    </source>
</evidence>
<sequence length="754" mass="86065">MKFGAHLQTVLFPEWKFYYIDYDAAKKQIKAMAKEGDACPQALEVEFIAFLTDELTKVVNFQSIKSGELNRRAQHCDMIISNIVNNPTATPQVTRIGRVEDEIARITHETNELAKFARLNYTGFLKCLKKHDKHTPFTLKPAFLQKMDASPFYRENFDVLILKLSKLYDIVRNGGDPNRKNVQSDGGSQSFVRRTTKYWVHPDNVLEVKLSILKHLPVLVFGSTKEYDPAITSIYFDNENFDLYKGRLEKNEGAQAVRFRWYGSVANQEIFIERKTHREDWTGEKSVKERFPLKEKYVNEFMRGTHSIDKQVAKMRERNQKSEKELENLTTLFTEVQQTIQEQHLVPTLRTFYNRTAFQLPGDARVRISLDTELTMVREDNYDGARRADENWRRMDITTDWPFSQLPESDVCRFPYAILEVKLQTQLGAEPPAWVTDLVSSHLVEEVPKFSKFIHGCATLLEHRVSLLPFWLPQMDRDIRKPPVGPAATAVQDEVSMISGMPTSPFDIEETRVRFKGKGKGKPSPAVSLNGAAASGEHTALTIRDEEEAREIEVVEDLVDDEDDSEMVDERSSLLRSSGGSTTVKKEKGILAQMTSLMRKLHVRERREQRRVAAEQQAQAASSSSAGPMIPGQEIPERMGGKRIVVPVRIEPKVFFANERTFLAWMQFSSVIAALALSLMNWGDKVGQIAGVVFTLNAMAIMAYGLYLFLWRTEKIRNREAGPYDDRGGPTFIVISLFAATFLNVWLKLSETQP</sequence>
<dbReference type="PROSITE" id="PS51382">
    <property type="entry name" value="SPX"/>
    <property type="match status" value="1"/>
</dbReference>
<dbReference type="InterPro" id="IPR042267">
    <property type="entry name" value="VTC_sf"/>
</dbReference>
<keyword evidence="6 17" id="KW-0812">Transmembrane</keyword>
<dbReference type="CDD" id="cd14480">
    <property type="entry name" value="SPX_VTC2_like"/>
    <property type="match status" value="1"/>
</dbReference>
<evidence type="ECO:0000256" key="5">
    <source>
        <dbReference type="ARBA" id="ARBA00022679"/>
    </source>
</evidence>
<evidence type="ECO:0000256" key="16">
    <source>
        <dbReference type="SAM" id="MobiDB-lite"/>
    </source>
</evidence>
<dbReference type="Pfam" id="PF02656">
    <property type="entry name" value="DUF202"/>
    <property type="match status" value="1"/>
</dbReference>
<evidence type="ECO:0000256" key="1">
    <source>
        <dbReference type="ARBA" id="ARBA00001936"/>
    </source>
</evidence>
<keyword evidence="5" id="KW-0808">Transferase</keyword>
<evidence type="ECO:0000256" key="9">
    <source>
        <dbReference type="ARBA" id="ARBA00050204"/>
    </source>
</evidence>
<evidence type="ECO:0000256" key="10">
    <source>
        <dbReference type="ARBA" id="ARBA00061390"/>
    </source>
</evidence>
<evidence type="ECO:0000256" key="11">
    <source>
        <dbReference type="ARBA" id="ARBA00067464"/>
    </source>
</evidence>
<feature type="coiled-coil region" evidence="15">
    <location>
        <begin position="312"/>
        <end position="339"/>
    </location>
</feature>
<dbReference type="EC" id="2.7.4.1" evidence="3"/>
<comment type="subcellular location">
    <subcellularLocation>
        <location evidence="2">Vacuole membrane</location>
        <topology evidence="2">Multi-pass membrane protein</topology>
    </subcellularLocation>
</comment>
<dbReference type="OrthoDB" id="6493944at2759"/>
<keyword evidence="4" id="KW-0926">Vacuole</keyword>
<evidence type="ECO:0000313" key="19">
    <source>
        <dbReference type="EMBL" id="KNE66513.1"/>
    </source>
</evidence>
<dbReference type="InterPro" id="IPR003807">
    <property type="entry name" value="DUF202"/>
</dbReference>
<evidence type="ECO:0000256" key="4">
    <source>
        <dbReference type="ARBA" id="ARBA00022554"/>
    </source>
</evidence>
<feature type="region of interest" description="Disordered" evidence="16">
    <location>
        <begin position="561"/>
        <end position="581"/>
    </location>
</feature>
<feature type="transmembrane region" description="Helical" evidence="17">
    <location>
        <begin position="730"/>
        <end position="747"/>
    </location>
</feature>
<dbReference type="Gene3D" id="3.20.100.30">
    <property type="entry name" value="VTC, catalytic tunnel domain"/>
    <property type="match status" value="1"/>
</dbReference>
<evidence type="ECO:0000259" key="18">
    <source>
        <dbReference type="PROSITE" id="PS51382"/>
    </source>
</evidence>
<dbReference type="InterPro" id="IPR018966">
    <property type="entry name" value="VTC_domain"/>
</dbReference>
<dbReference type="STRING" id="578462.A0A0L0SVC1"/>
<evidence type="ECO:0000256" key="15">
    <source>
        <dbReference type="SAM" id="Coils"/>
    </source>
</evidence>
<evidence type="ECO:0000313" key="20">
    <source>
        <dbReference type="Proteomes" id="UP000054350"/>
    </source>
</evidence>
<dbReference type="eggNOG" id="KOG1161">
    <property type="taxonomic scope" value="Eukaryota"/>
</dbReference>
<dbReference type="OMA" id="NVNAYMR"/>
<dbReference type="InterPro" id="IPR051572">
    <property type="entry name" value="VTC_Complex_Subunit"/>
</dbReference>
<proteinExistence type="inferred from homology"/>
<feature type="region of interest" description="Disordered" evidence="16">
    <location>
        <begin position="614"/>
        <end position="633"/>
    </location>
</feature>
<keyword evidence="15" id="KW-0175">Coiled coil</keyword>
<feature type="compositionally biased region" description="Low complexity" evidence="16">
    <location>
        <begin position="614"/>
        <end position="626"/>
    </location>
</feature>
<feature type="transmembrane region" description="Helical" evidence="17">
    <location>
        <begin position="662"/>
        <end position="682"/>
    </location>
</feature>
<dbReference type="InterPro" id="IPR004331">
    <property type="entry name" value="SPX_dom"/>
</dbReference>
<dbReference type="GO" id="GO:0008976">
    <property type="term" value="F:polyphosphate kinase activity"/>
    <property type="evidence" value="ECO:0007669"/>
    <property type="project" value="UniProtKB-EC"/>
</dbReference>
<evidence type="ECO:0000256" key="3">
    <source>
        <dbReference type="ARBA" id="ARBA00012960"/>
    </source>
</evidence>
<evidence type="ECO:0000256" key="17">
    <source>
        <dbReference type="SAM" id="Phobius"/>
    </source>
</evidence>
<evidence type="ECO:0000256" key="13">
    <source>
        <dbReference type="ARBA" id="ARBA00080494"/>
    </source>
</evidence>
<reference evidence="19 20" key="1">
    <citation type="submission" date="2009-11" db="EMBL/GenBank/DDBJ databases">
        <title>Annotation of Allomyces macrogynus ATCC 38327.</title>
        <authorList>
            <consortium name="The Broad Institute Genome Sequencing Platform"/>
            <person name="Russ C."/>
            <person name="Cuomo C."/>
            <person name="Burger G."/>
            <person name="Gray M.W."/>
            <person name="Holland P.W.H."/>
            <person name="King N."/>
            <person name="Lang F.B.F."/>
            <person name="Roger A.J."/>
            <person name="Ruiz-Trillo I."/>
            <person name="Young S.K."/>
            <person name="Zeng Q."/>
            <person name="Gargeya S."/>
            <person name="Fitzgerald M."/>
            <person name="Haas B."/>
            <person name="Abouelleil A."/>
            <person name="Alvarado L."/>
            <person name="Arachchi H.M."/>
            <person name="Berlin A."/>
            <person name="Chapman S.B."/>
            <person name="Gearin G."/>
            <person name="Goldberg J."/>
            <person name="Griggs A."/>
            <person name="Gujja S."/>
            <person name="Hansen M."/>
            <person name="Heiman D."/>
            <person name="Howarth C."/>
            <person name="Larimer J."/>
            <person name="Lui A."/>
            <person name="MacDonald P.J.P."/>
            <person name="McCowen C."/>
            <person name="Montmayeur A."/>
            <person name="Murphy C."/>
            <person name="Neiman D."/>
            <person name="Pearson M."/>
            <person name="Priest M."/>
            <person name="Roberts A."/>
            <person name="Saif S."/>
            <person name="Shea T."/>
            <person name="Sisk P."/>
            <person name="Stolte C."/>
            <person name="Sykes S."/>
            <person name="Wortman J."/>
            <person name="Nusbaum C."/>
            <person name="Birren B."/>
        </authorList>
    </citation>
    <scope>NUCLEOTIDE SEQUENCE [LARGE SCALE GENOMIC DNA]</scope>
    <source>
        <strain evidence="19 20">ATCC 38327</strain>
    </source>
</reference>
<dbReference type="VEuPathDB" id="FungiDB:AMAG_11646"/>
<feature type="domain" description="SPX" evidence="18">
    <location>
        <begin position="1"/>
        <end position="145"/>
    </location>
</feature>
<dbReference type="CDD" id="cd07751">
    <property type="entry name" value="PolyPPase_VTC4_like"/>
    <property type="match status" value="1"/>
</dbReference>
<accession>A0A0L0SVC1</accession>
<gene>
    <name evidence="19" type="ORF">AMAG_11646</name>
</gene>
<dbReference type="PANTHER" id="PTHR46140:SF1">
    <property type="entry name" value="VACUOLAR TRANSPORTER CHAPERONE COMPLEX SUBUNIT 4-RELATED"/>
    <property type="match status" value="1"/>
</dbReference>
<evidence type="ECO:0000256" key="7">
    <source>
        <dbReference type="ARBA" id="ARBA00022989"/>
    </source>
</evidence>
<dbReference type="Pfam" id="PF09359">
    <property type="entry name" value="VTC"/>
    <property type="match status" value="1"/>
</dbReference>
<dbReference type="Proteomes" id="UP000054350">
    <property type="component" value="Unassembled WGS sequence"/>
</dbReference>
<dbReference type="AlphaFoldDB" id="A0A0L0SVC1"/>
<comment type="cofactor">
    <cofactor evidence="1">
        <name>Mn(2+)</name>
        <dbReference type="ChEBI" id="CHEBI:29035"/>
    </cofactor>
</comment>
<name>A0A0L0SVC1_ALLM3</name>
<evidence type="ECO:0000256" key="6">
    <source>
        <dbReference type="ARBA" id="ARBA00022692"/>
    </source>
</evidence>
<dbReference type="Pfam" id="PF03105">
    <property type="entry name" value="SPX"/>
    <property type="match status" value="1"/>
</dbReference>
<dbReference type="eggNOG" id="KOG4580">
    <property type="taxonomic scope" value="Eukaryota"/>
</dbReference>
<comment type="similarity">
    <text evidence="10">Belongs to the VTC4 family.</text>
</comment>
<keyword evidence="20" id="KW-1185">Reference proteome</keyword>
<evidence type="ECO:0000256" key="8">
    <source>
        <dbReference type="ARBA" id="ARBA00023136"/>
    </source>
</evidence>